<name>A0A3N4K3E2_9PEZI</name>
<evidence type="ECO:0000313" key="2">
    <source>
        <dbReference type="EMBL" id="RPB05096.1"/>
    </source>
</evidence>
<proteinExistence type="predicted"/>
<feature type="compositionally biased region" description="Low complexity" evidence="1">
    <location>
        <begin position="18"/>
        <end position="35"/>
    </location>
</feature>
<feature type="region of interest" description="Disordered" evidence="1">
    <location>
        <begin position="1"/>
        <end position="35"/>
    </location>
</feature>
<reference evidence="2 3" key="1">
    <citation type="journal article" date="2018" name="Nat. Ecol. Evol.">
        <title>Pezizomycetes genomes reveal the molecular basis of ectomycorrhizal truffle lifestyle.</title>
        <authorList>
            <person name="Murat C."/>
            <person name="Payen T."/>
            <person name="Noel B."/>
            <person name="Kuo A."/>
            <person name="Morin E."/>
            <person name="Chen J."/>
            <person name="Kohler A."/>
            <person name="Krizsan K."/>
            <person name="Balestrini R."/>
            <person name="Da Silva C."/>
            <person name="Montanini B."/>
            <person name="Hainaut M."/>
            <person name="Levati E."/>
            <person name="Barry K.W."/>
            <person name="Belfiori B."/>
            <person name="Cichocki N."/>
            <person name="Clum A."/>
            <person name="Dockter R.B."/>
            <person name="Fauchery L."/>
            <person name="Guy J."/>
            <person name="Iotti M."/>
            <person name="Le Tacon F."/>
            <person name="Lindquist E.A."/>
            <person name="Lipzen A."/>
            <person name="Malagnac F."/>
            <person name="Mello A."/>
            <person name="Molinier V."/>
            <person name="Miyauchi S."/>
            <person name="Poulain J."/>
            <person name="Riccioni C."/>
            <person name="Rubini A."/>
            <person name="Sitrit Y."/>
            <person name="Splivallo R."/>
            <person name="Traeger S."/>
            <person name="Wang M."/>
            <person name="Zifcakova L."/>
            <person name="Wipf D."/>
            <person name="Zambonelli A."/>
            <person name="Paolocci F."/>
            <person name="Nowrousian M."/>
            <person name="Ottonello S."/>
            <person name="Baldrian P."/>
            <person name="Spatafora J.W."/>
            <person name="Henrissat B."/>
            <person name="Nagy L.G."/>
            <person name="Aury J.M."/>
            <person name="Wincker P."/>
            <person name="Grigoriev I.V."/>
            <person name="Bonfante P."/>
            <person name="Martin F.M."/>
        </authorList>
    </citation>
    <scope>NUCLEOTIDE SEQUENCE [LARGE SCALE GENOMIC DNA]</scope>
    <source>
        <strain evidence="2 3">120613-1</strain>
    </source>
</reference>
<dbReference type="OrthoDB" id="5332426at2759"/>
<gene>
    <name evidence="2" type="ORF">L873DRAFT_943993</name>
</gene>
<sequence>MKQTPIMTATTPLPPPSSSSSSFISTSTSTSTSASTATSISTHLHLYLHSQPSTREPVPFTLTPPELFAIITDTPPSPIYRCSRLTLENLPFLKTFLTPPPPPTMPIT</sequence>
<keyword evidence="3" id="KW-1185">Reference proteome</keyword>
<accession>A0A3N4K3E2</accession>
<evidence type="ECO:0000313" key="3">
    <source>
        <dbReference type="Proteomes" id="UP000276215"/>
    </source>
</evidence>
<dbReference type="AlphaFoldDB" id="A0A3N4K3E2"/>
<dbReference type="Proteomes" id="UP000276215">
    <property type="component" value="Unassembled WGS sequence"/>
</dbReference>
<organism evidence="2 3">
    <name type="scientific">Choiromyces venosus 120613-1</name>
    <dbReference type="NCBI Taxonomy" id="1336337"/>
    <lineage>
        <taxon>Eukaryota</taxon>
        <taxon>Fungi</taxon>
        <taxon>Dikarya</taxon>
        <taxon>Ascomycota</taxon>
        <taxon>Pezizomycotina</taxon>
        <taxon>Pezizomycetes</taxon>
        <taxon>Pezizales</taxon>
        <taxon>Tuberaceae</taxon>
        <taxon>Choiromyces</taxon>
    </lineage>
</organism>
<dbReference type="EMBL" id="ML120354">
    <property type="protein sequence ID" value="RPB05096.1"/>
    <property type="molecule type" value="Genomic_DNA"/>
</dbReference>
<evidence type="ECO:0000256" key="1">
    <source>
        <dbReference type="SAM" id="MobiDB-lite"/>
    </source>
</evidence>
<protein>
    <submittedName>
        <fullName evidence="2">Uncharacterized protein</fullName>
    </submittedName>
</protein>